<feature type="region of interest" description="Disordered" evidence="1">
    <location>
        <begin position="31"/>
        <end position="81"/>
    </location>
</feature>
<dbReference type="Proteomes" id="UP000265520">
    <property type="component" value="Unassembled WGS sequence"/>
</dbReference>
<evidence type="ECO:0000313" key="2">
    <source>
        <dbReference type="EMBL" id="MCI39683.1"/>
    </source>
</evidence>
<protein>
    <submittedName>
        <fullName evidence="2">Uncharacterized protein</fullName>
    </submittedName>
</protein>
<sequence length="81" mass="8432">NGSATKSMLKSGPTITVRPILSTTQVRPLKLQMSPQGPSETSGIVIQPSSPDRNMHGSRDSLNVTMRGCSSPGHVAAATSE</sequence>
<keyword evidence="3" id="KW-1185">Reference proteome</keyword>
<dbReference type="AlphaFoldDB" id="A0A392RSW1"/>
<name>A0A392RSW1_9FABA</name>
<organism evidence="2 3">
    <name type="scientific">Trifolium medium</name>
    <dbReference type="NCBI Taxonomy" id="97028"/>
    <lineage>
        <taxon>Eukaryota</taxon>
        <taxon>Viridiplantae</taxon>
        <taxon>Streptophyta</taxon>
        <taxon>Embryophyta</taxon>
        <taxon>Tracheophyta</taxon>
        <taxon>Spermatophyta</taxon>
        <taxon>Magnoliopsida</taxon>
        <taxon>eudicotyledons</taxon>
        <taxon>Gunneridae</taxon>
        <taxon>Pentapetalae</taxon>
        <taxon>rosids</taxon>
        <taxon>fabids</taxon>
        <taxon>Fabales</taxon>
        <taxon>Fabaceae</taxon>
        <taxon>Papilionoideae</taxon>
        <taxon>50 kb inversion clade</taxon>
        <taxon>NPAAA clade</taxon>
        <taxon>Hologalegina</taxon>
        <taxon>IRL clade</taxon>
        <taxon>Trifolieae</taxon>
        <taxon>Trifolium</taxon>
    </lineage>
</organism>
<evidence type="ECO:0000313" key="3">
    <source>
        <dbReference type="Proteomes" id="UP000265520"/>
    </source>
</evidence>
<accession>A0A392RSW1</accession>
<dbReference type="EMBL" id="LXQA010270428">
    <property type="protein sequence ID" value="MCI39683.1"/>
    <property type="molecule type" value="Genomic_DNA"/>
</dbReference>
<proteinExistence type="predicted"/>
<evidence type="ECO:0000256" key="1">
    <source>
        <dbReference type="SAM" id="MobiDB-lite"/>
    </source>
</evidence>
<feature type="non-terminal residue" evidence="2">
    <location>
        <position position="1"/>
    </location>
</feature>
<comment type="caution">
    <text evidence="2">The sequence shown here is derived from an EMBL/GenBank/DDBJ whole genome shotgun (WGS) entry which is preliminary data.</text>
</comment>
<reference evidence="2 3" key="1">
    <citation type="journal article" date="2018" name="Front. Plant Sci.">
        <title>Red Clover (Trifolium pratense) and Zigzag Clover (T. medium) - A Picture of Genomic Similarities and Differences.</title>
        <authorList>
            <person name="Dluhosova J."/>
            <person name="Istvanek J."/>
            <person name="Nedelnik J."/>
            <person name="Repkova J."/>
        </authorList>
    </citation>
    <scope>NUCLEOTIDE SEQUENCE [LARGE SCALE GENOMIC DNA]</scope>
    <source>
        <strain evidence="3">cv. 10/8</strain>
        <tissue evidence="2">Leaf</tissue>
    </source>
</reference>
<feature type="compositionally biased region" description="Polar residues" evidence="1">
    <location>
        <begin position="33"/>
        <end position="52"/>
    </location>
</feature>